<comment type="catalytic activity">
    <reaction evidence="5">
        <text>L-methionyl-[protein] + a quinone + H2O = L-methionyl-(S)-S-oxide-[protein] + a quinol</text>
        <dbReference type="Rhea" id="RHEA:51292"/>
        <dbReference type="Rhea" id="RHEA-COMP:12313"/>
        <dbReference type="Rhea" id="RHEA-COMP:12315"/>
        <dbReference type="ChEBI" id="CHEBI:15377"/>
        <dbReference type="ChEBI" id="CHEBI:16044"/>
        <dbReference type="ChEBI" id="CHEBI:24646"/>
        <dbReference type="ChEBI" id="CHEBI:44120"/>
        <dbReference type="ChEBI" id="CHEBI:132124"/>
    </reaction>
</comment>
<dbReference type="CDD" id="cd02107">
    <property type="entry name" value="YedY_like_Moco"/>
    <property type="match status" value="1"/>
</dbReference>
<comment type="caution">
    <text evidence="7">The sequence shown here is derived from an EMBL/GenBank/DDBJ whole genome shotgun (WGS) entry which is preliminary data.</text>
</comment>
<dbReference type="SUPFAM" id="SSF56524">
    <property type="entry name" value="Oxidoreductase molybdopterin-binding domain"/>
    <property type="match status" value="1"/>
</dbReference>
<feature type="binding site" evidence="5">
    <location>
        <position position="93"/>
    </location>
    <ligand>
        <name>Mo-molybdopterin</name>
        <dbReference type="ChEBI" id="CHEBI:71302"/>
    </ligand>
</feature>
<comment type="cofactor">
    <cofactor evidence="5">
        <name>Mo-molybdopterin</name>
        <dbReference type="ChEBI" id="CHEBI:71302"/>
    </cofactor>
    <text evidence="5">Binds 1 Mo-molybdopterin (Mo-MPT) cofactor per subunit.</text>
</comment>
<keyword evidence="1 5" id="KW-0500">Molybdenum</keyword>
<evidence type="ECO:0000313" key="7">
    <source>
        <dbReference type="EMBL" id="PMS20751.1"/>
    </source>
</evidence>
<evidence type="ECO:0000259" key="6">
    <source>
        <dbReference type="Pfam" id="PF00174"/>
    </source>
</evidence>
<keyword evidence="3 5" id="KW-0732">Signal</keyword>
<comment type="similarity">
    <text evidence="5">Belongs to the MsrP family.</text>
</comment>
<dbReference type="Pfam" id="PF00174">
    <property type="entry name" value="Oxidored_molyb"/>
    <property type="match status" value="1"/>
</dbReference>
<evidence type="ECO:0000256" key="5">
    <source>
        <dbReference type="HAMAP-Rule" id="MF_01206"/>
    </source>
</evidence>
<dbReference type="GO" id="GO:0046872">
    <property type="term" value="F:metal ion binding"/>
    <property type="evidence" value="ECO:0007669"/>
    <property type="project" value="UniProtKB-KW"/>
</dbReference>
<dbReference type="GO" id="GO:0030091">
    <property type="term" value="P:protein repair"/>
    <property type="evidence" value="ECO:0007669"/>
    <property type="project" value="UniProtKB-UniRule"/>
</dbReference>
<comment type="function">
    <text evidence="5">Part of the MsrPQ system that repairs oxidized periplasmic proteins containing methionine sulfoxide residues (Met-O), using respiratory chain electrons. Thus protects these proteins from oxidative-stress damage caused by reactive species of oxygen and chlorine generated by the host defense mechanisms. MsrPQ is essential for the maintenance of envelope integrity under bleach stress, rescuing a wide series of structurally unrelated periplasmic proteins from methionine oxidation. The catalytic subunit MsrP is non-stereospecific, being able to reduce both (R-) and (S-) diastereoisomers of methionine sulfoxide.</text>
</comment>
<dbReference type="EC" id="1.8.5.-" evidence="5"/>
<evidence type="ECO:0000256" key="1">
    <source>
        <dbReference type="ARBA" id="ARBA00022505"/>
    </source>
</evidence>
<gene>
    <name evidence="5" type="primary">msrP</name>
    <name evidence="7" type="ORF">C0Z18_09405</name>
</gene>
<dbReference type="PANTHER" id="PTHR43032:SF3">
    <property type="entry name" value="PROTEIN-METHIONINE-SULFOXIDE REDUCTASE CATALYTIC SUBUNIT MSRP"/>
    <property type="match status" value="1"/>
</dbReference>
<dbReference type="HAMAP" id="MF_01206">
    <property type="entry name" value="MsrP"/>
    <property type="match status" value="1"/>
</dbReference>
<dbReference type="GO" id="GO:0016672">
    <property type="term" value="F:oxidoreductase activity, acting on a sulfur group of donors, quinone or similar compound as acceptor"/>
    <property type="evidence" value="ECO:0007669"/>
    <property type="project" value="UniProtKB-UniRule"/>
</dbReference>
<name>A0A2N7VUC7_9BURK</name>
<keyword evidence="8" id="KW-1185">Reference proteome</keyword>
<dbReference type="InterPro" id="IPR006311">
    <property type="entry name" value="TAT_signal"/>
</dbReference>
<sequence>MLIKREQRIILAGDDIAASEITPRAVFENRRRVLQAAGAASLAAAGGVLGMSRAAFGAYASPNPKAQKLAAATNAKFVVPEKVTPYQDVTTYNNFYEFGTGKSDPSENAGTLRPHPWRVSVEGEVKNPKVYDIDELLKLAPLEERVYRHRCVEGWSMVIPWVGYPLAELIKRVQPTSNAKFVQFITLADPSQMPGIADPILNWPYSEGLRMDEAVNPLTLLTMGVYGQVLPNQNGAPIRVVLPWKYGFKSAKSIVKIRFVDKQPPTSWNAYAPNEYGFYSNVNPTVDHPRWSQATERRIGEDGFFQPKRKTLMFNGYGNLVASMYQGMDLRKYF</sequence>
<accession>A0A2N7VUC7</accession>
<dbReference type="EMBL" id="PNYA01000007">
    <property type="protein sequence ID" value="PMS20751.1"/>
    <property type="molecule type" value="Genomic_DNA"/>
</dbReference>
<evidence type="ECO:0000313" key="8">
    <source>
        <dbReference type="Proteomes" id="UP000235616"/>
    </source>
</evidence>
<dbReference type="RefSeq" id="WP_102645133.1">
    <property type="nucleotide sequence ID" value="NZ_PNYA01000007.1"/>
</dbReference>
<feature type="binding site" evidence="5">
    <location>
        <position position="186"/>
    </location>
    <ligand>
        <name>Mo-molybdopterin</name>
        <dbReference type="ChEBI" id="CHEBI:71302"/>
    </ligand>
</feature>
<dbReference type="PANTHER" id="PTHR43032">
    <property type="entry name" value="PROTEIN-METHIONINE-SULFOXIDE REDUCTASE"/>
    <property type="match status" value="1"/>
</dbReference>
<feature type="binding site" evidence="5">
    <location>
        <position position="151"/>
    </location>
    <ligand>
        <name>Mo-molybdopterin</name>
        <dbReference type="ChEBI" id="CHEBI:71302"/>
    </ligand>
    <ligandPart>
        <name>Mo</name>
        <dbReference type="ChEBI" id="CHEBI:28685"/>
    </ligandPart>
</feature>
<keyword evidence="4 5" id="KW-0560">Oxidoreductase</keyword>
<feature type="binding site" evidence="5">
    <location>
        <begin position="96"/>
        <end position="97"/>
    </location>
    <ligand>
        <name>Mo-molybdopterin</name>
        <dbReference type="ChEBI" id="CHEBI:71302"/>
    </ligand>
</feature>
<dbReference type="InterPro" id="IPR036374">
    <property type="entry name" value="OxRdtase_Mopterin-bd_sf"/>
</dbReference>
<organism evidence="7 8">
    <name type="scientific">Trinickia dabaoshanensis</name>
    <dbReference type="NCBI Taxonomy" id="564714"/>
    <lineage>
        <taxon>Bacteria</taxon>
        <taxon>Pseudomonadati</taxon>
        <taxon>Pseudomonadota</taxon>
        <taxon>Betaproteobacteria</taxon>
        <taxon>Burkholderiales</taxon>
        <taxon>Burkholderiaceae</taxon>
        <taxon>Trinickia</taxon>
    </lineage>
</organism>
<dbReference type="InterPro" id="IPR022867">
    <property type="entry name" value="MsrP"/>
</dbReference>
<dbReference type="OrthoDB" id="9795587at2"/>
<reference evidence="7 8" key="1">
    <citation type="submission" date="2018-01" db="EMBL/GenBank/DDBJ databases">
        <title>Whole genome analyses suggest that Burkholderia sensu lato contains two further novel genera in the rhizoxinica-symbiotica group Mycetohabitans gen. nov., and Trinickia gen. nov.: implications for the evolution of diazotrophy and nodulation in the Burkholderiaceae.</title>
        <authorList>
            <person name="Estrada-de los Santos P."/>
            <person name="Palmer M."/>
            <person name="Chavez-Ramirez B."/>
            <person name="Beukes C."/>
            <person name="Steenkamp E.T."/>
            <person name="Hirsch A.M."/>
            <person name="Manyaka P."/>
            <person name="Maluk M."/>
            <person name="Lafos M."/>
            <person name="Crook M."/>
            <person name="Gross E."/>
            <person name="Simon M.F."/>
            <person name="Bueno dos Reis Junior F."/>
            <person name="Poole P.S."/>
            <person name="Venter S.N."/>
            <person name="James E.K."/>
        </authorList>
    </citation>
    <scope>NUCLEOTIDE SEQUENCE [LARGE SCALE GENOMIC DNA]</scope>
    <source>
        <strain evidence="7 8">GIMN1.004</strain>
    </source>
</reference>
<evidence type="ECO:0000256" key="3">
    <source>
        <dbReference type="ARBA" id="ARBA00022729"/>
    </source>
</evidence>
<protein>
    <recommendedName>
        <fullName evidence="5">Protein-methionine-sulfoxide reductase catalytic subunit MsrP</fullName>
        <ecNumber evidence="5">1.8.5.-</ecNumber>
    </recommendedName>
</protein>
<dbReference type="NCBIfam" id="NF003767">
    <property type="entry name" value="PRK05363.1"/>
    <property type="match status" value="1"/>
</dbReference>
<comment type="PTM">
    <text evidence="5">Predicted to be exported by the Tat system. The position of the signal peptide cleavage has not been experimentally proven.</text>
</comment>
<feature type="domain" description="Oxidoreductase molybdopterin-binding" evidence="6">
    <location>
        <begin position="113"/>
        <end position="268"/>
    </location>
</feature>
<dbReference type="Gene3D" id="3.90.420.10">
    <property type="entry name" value="Oxidoreductase, molybdopterin-binding domain"/>
    <property type="match status" value="1"/>
</dbReference>
<evidence type="ECO:0000256" key="2">
    <source>
        <dbReference type="ARBA" id="ARBA00022723"/>
    </source>
</evidence>
<comment type="catalytic activity">
    <reaction evidence="5">
        <text>L-methionyl-[protein] + a quinone + H2O = L-methionyl-(R)-S-oxide-[protein] + a quinol</text>
        <dbReference type="Rhea" id="RHEA:51296"/>
        <dbReference type="Rhea" id="RHEA-COMP:12313"/>
        <dbReference type="Rhea" id="RHEA-COMP:12314"/>
        <dbReference type="ChEBI" id="CHEBI:15377"/>
        <dbReference type="ChEBI" id="CHEBI:16044"/>
        <dbReference type="ChEBI" id="CHEBI:24646"/>
        <dbReference type="ChEBI" id="CHEBI:45764"/>
        <dbReference type="ChEBI" id="CHEBI:132124"/>
    </reaction>
</comment>
<keyword evidence="2 5" id="KW-0479">Metal-binding</keyword>
<dbReference type="InterPro" id="IPR000572">
    <property type="entry name" value="OxRdtase_Mopterin-bd_dom"/>
</dbReference>
<feature type="binding site" evidence="5">
    <location>
        <position position="234"/>
    </location>
    <ligand>
        <name>Mo-molybdopterin</name>
        <dbReference type="ChEBI" id="CHEBI:71302"/>
    </ligand>
</feature>
<dbReference type="Proteomes" id="UP000235616">
    <property type="component" value="Unassembled WGS sequence"/>
</dbReference>
<feature type="binding site" evidence="5">
    <location>
        <begin position="250"/>
        <end position="252"/>
    </location>
    <ligand>
        <name>Mo-molybdopterin</name>
        <dbReference type="ChEBI" id="CHEBI:71302"/>
    </ligand>
</feature>
<dbReference type="PROSITE" id="PS51318">
    <property type="entry name" value="TAT"/>
    <property type="match status" value="1"/>
</dbReference>
<evidence type="ECO:0000256" key="4">
    <source>
        <dbReference type="ARBA" id="ARBA00023002"/>
    </source>
</evidence>
<comment type="subunit">
    <text evidence="5">Heterodimer of a catalytic subunit (MsrP) and a heme-binding subunit (MsrQ).</text>
</comment>
<feature type="binding site" evidence="5">
    <location>
        <position position="239"/>
    </location>
    <ligand>
        <name>Mo-molybdopterin</name>
        <dbReference type="ChEBI" id="CHEBI:71302"/>
    </ligand>
</feature>
<proteinExistence type="inferred from homology"/>
<dbReference type="GO" id="GO:0043546">
    <property type="term" value="F:molybdopterin cofactor binding"/>
    <property type="evidence" value="ECO:0007669"/>
    <property type="project" value="UniProtKB-UniRule"/>
</dbReference>
<dbReference type="AlphaFoldDB" id="A0A2N7VUC7"/>